<keyword evidence="2" id="KW-0677">Repeat</keyword>
<feature type="compositionally biased region" description="Basic and acidic residues" evidence="5">
    <location>
        <begin position="64"/>
        <end position="85"/>
    </location>
</feature>
<evidence type="ECO:0000256" key="3">
    <source>
        <dbReference type="ARBA" id="ARBA00022771"/>
    </source>
</evidence>
<evidence type="ECO:0000259" key="6">
    <source>
        <dbReference type="PROSITE" id="PS00028"/>
    </source>
</evidence>
<sequence length="1183" mass="131397">MESCNTSLDVGEMKNNCSQESADSISDLETSVKNGVGKNLVPGEKSDFLRNKSKGEQQQNVSLNEDKIDNEESKENQLSKIKSPVDKITVEDESDVIITSSEKLEKAEKKSDSPSKGETDPLKVVIKLTDSNKKNTNNDDDDDEVEVLNTAAKINSANNGLESVAKENQRKVNDLNPCERSRLHLQSSNCQSNSLLTSNSNNQLRSGPFSANNNHNKVQQPPELPSFNLANQQNNYAPLSGAKIPKPHIPSMSPLNSSQSSMNSSKGGTSPFCSSPNFSNFNINDNDDSKDTLPNSSVEQIEAIKRETLLHSMSTKAQRILKAKAKAELLMKADEKLGPLANFLNNLGLDIVKQSVYQEAIHIQSRKQQSGKLTDVECSQLDKMRTSCRELAEKLKHLKLSYRKCKLCNFVSESVNVHFWHREHPHVNKREDFCCSYCDFLTRNNLAFNFHMEAEHNIKGRSMEKPAFWQCSLCPFEHNSKSKLTQHRWKCEKNFEMKTHLSPSPETDINYSLYGVFYLSEKEEALKAIALHKAKQNQIKAQQAQFKLQQQQAAANRASYFNANKISPIQSKPMNQGNMNVNQRIPVLVHPKIGQPQVPGNQMRNFNARGNMQPNRFQQQSPIRPLVNHLGMKHFSPGMPQNNIRGTSLLNPNKGHQNLSLMRTQLPVKDLLNMHQQVKGHNVVTAKSLANQKLIPSNNQPINDVSEFEICELCGGYVKDREALRIHFFYAHRVEMPALMFEKPCPPLFCDVCEKKFWTSQGLQKHRVSLKHYAKGSLSQVCILCGCLVSHLLNHMTDTHQLNLQDFLNQKRCIVCGKVCQSRSETEIHMAASHGILVKRSNSNSMDAKVKLDEKGGGNSMAMATKTGTATPGSSASQLVKGNYCVFCKVPFASNAELTQHCLLVHKACKKCGMVLPAEGSLGNHRCQISIPTVKACSVCKKQILIQEFIKHVEERHLKKCSIKLKRLNSEEINAEMKEKKLHLDISGGASPCSISGNIDSGQNSVSGDVGSNSSARSHKRKPEESDRAAKRSKISLDNDSNFEAKSESISISDSDDDVEVINAGSSSADKTKLDYPKNGSVDKKKESSKTGSVSESAAPEKMDVDASQESEEESDWSQKGTAADKDKQDEQENATANNNNNNNNNGSTSAKLESSKESDESYDSKKSPVKSGSDKNITDSTE</sequence>
<keyword evidence="1" id="KW-0479">Metal-binding</keyword>
<reference evidence="7" key="1">
    <citation type="submission" date="2015-07" db="EMBL/GenBank/DDBJ databases">
        <title>MeaNS - Measles Nucleotide Surveillance Program.</title>
        <authorList>
            <person name="Tran T."/>
            <person name="Druce J."/>
        </authorList>
    </citation>
    <scope>NUCLEOTIDE SEQUENCE</scope>
    <source>
        <strain evidence="7">UCB-OBI-ISO-001</strain>
        <tissue evidence="7">Gonad</tissue>
    </source>
</reference>
<dbReference type="KEGG" id="obi:106876875"/>
<dbReference type="OMA" id="RECKCIF"/>
<dbReference type="GO" id="GO:0005634">
    <property type="term" value="C:nucleus"/>
    <property type="evidence" value="ECO:0007669"/>
    <property type="project" value="TreeGrafter"/>
</dbReference>
<feature type="compositionally biased region" description="Polar residues" evidence="5">
    <location>
        <begin position="228"/>
        <end position="237"/>
    </location>
</feature>
<keyword evidence="4" id="KW-0862">Zinc</keyword>
<name>A0A0L8GH80_OCTBM</name>
<feature type="domain" description="C2H2-type" evidence="6">
    <location>
        <begin position="885"/>
        <end position="906"/>
    </location>
</feature>
<evidence type="ECO:0000256" key="1">
    <source>
        <dbReference type="ARBA" id="ARBA00022723"/>
    </source>
</evidence>
<evidence type="ECO:0000313" key="7">
    <source>
        <dbReference type="EMBL" id="KOF76308.1"/>
    </source>
</evidence>
<protein>
    <recommendedName>
        <fullName evidence="6">C2H2-type domain-containing protein</fullName>
    </recommendedName>
</protein>
<feature type="compositionally biased region" description="Low complexity" evidence="5">
    <location>
        <begin position="1000"/>
        <end position="1015"/>
    </location>
</feature>
<feature type="compositionally biased region" description="Basic and acidic residues" evidence="5">
    <location>
        <begin position="1070"/>
        <end position="1089"/>
    </location>
</feature>
<dbReference type="PROSITE" id="PS00028">
    <property type="entry name" value="ZINC_FINGER_C2H2_1"/>
    <property type="match status" value="4"/>
</dbReference>
<evidence type="ECO:0000256" key="2">
    <source>
        <dbReference type="ARBA" id="ARBA00022737"/>
    </source>
</evidence>
<dbReference type="AlphaFoldDB" id="A0A0L8GH80"/>
<dbReference type="GO" id="GO:0000977">
    <property type="term" value="F:RNA polymerase II transcription regulatory region sequence-specific DNA binding"/>
    <property type="evidence" value="ECO:0007669"/>
    <property type="project" value="TreeGrafter"/>
</dbReference>
<feature type="compositionally biased region" description="Low complexity" evidence="5">
    <location>
        <begin position="186"/>
        <end position="206"/>
    </location>
</feature>
<feature type="domain" description="C2H2-type" evidence="6">
    <location>
        <begin position="750"/>
        <end position="772"/>
    </location>
</feature>
<feature type="compositionally biased region" description="Low complexity" evidence="5">
    <location>
        <begin position="250"/>
        <end position="271"/>
    </location>
</feature>
<feature type="region of interest" description="Disordered" evidence="5">
    <location>
        <begin position="99"/>
        <end position="123"/>
    </location>
</feature>
<feature type="compositionally biased region" description="Polar residues" evidence="5">
    <location>
        <begin position="209"/>
        <end position="219"/>
    </location>
</feature>
<evidence type="ECO:0000256" key="5">
    <source>
        <dbReference type="SAM" id="MobiDB-lite"/>
    </source>
</evidence>
<feature type="compositionally biased region" description="Polar residues" evidence="5">
    <location>
        <begin position="15"/>
        <end position="33"/>
    </location>
</feature>
<feature type="compositionally biased region" description="Basic and acidic residues" evidence="5">
    <location>
        <begin position="1154"/>
        <end position="1183"/>
    </location>
</feature>
<dbReference type="SMART" id="SM00355">
    <property type="entry name" value="ZnF_C2H2"/>
    <property type="match status" value="9"/>
</dbReference>
<feature type="domain" description="C2H2-type" evidence="6">
    <location>
        <begin position="813"/>
        <end position="834"/>
    </location>
</feature>
<proteinExistence type="predicted"/>
<dbReference type="PANTHER" id="PTHR24409:SF295">
    <property type="entry name" value="AZ2-RELATED"/>
    <property type="match status" value="1"/>
</dbReference>
<evidence type="ECO:0000256" key="4">
    <source>
        <dbReference type="ARBA" id="ARBA00022833"/>
    </source>
</evidence>
<gene>
    <name evidence="7" type="ORF">OCBIM_22033519mg</name>
</gene>
<dbReference type="GO" id="GO:0000981">
    <property type="term" value="F:DNA-binding transcription factor activity, RNA polymerase II-specific"/>
    <property type="evidence" value="ECO:0007669"/>
    <property type="project" value="TreeGrafter"/>
</dbReference>
<dbReference type="GO" id="GO:0008270">
    <property type="term" value="F:zinc ion binding"/>
    <property type="evidence" value="ECO:0007669"/>
    <property type="project" value="UniProtKB-KW"/>
</dbReference>
<dbReference type="EMBL" id="KQ421823">
    <property type="protein sequence ID" value="KOF76308.1"/>
    <property type="molecule type" value="Genomic_DNA"/>
</dbReference>
<feature type="domain" description="C2H2-type" evidence="6">
    <location>
        <begin position="711"/>
        <end position="732"/>
    </location>
</feature>
<accession>A0A0L8GH80</accession>
<feature type="compositionally biased region" description="Basic and acidic residues" evidence="5">
    <location>
        <begin position="44"/>
        <end position="55"/>
    </location>
</feature>
<feature type="compositionally biased region" description="Acidic residues" evidence="5">
    <location>
        <begin position="1107"/>
        <end position="1116"/>
    </location>
</feature>
<feature type="region of interest" description="Disordered" evidence="5">
    <location>
        <begin position="186"/>
        <end position="271"/>
    </location>
</feature>
<organism evidence="7">
    <name type="scientific">Octopus bimaculoides</name>
    <name type="common">California two-spotted octopus</name>
    <dbReference type="NCBI Taxonomy" id="37653"/>
    <lineage>
        <taxon>Eukaryota</taxon>
        <taxon>Metazoa</taxon>
        <taxon>Spiralia</taxon>
        <taxon>Lophotrochozoa</taxon>
        <taxon>Mollusca</taxon>
        <taxon>Cephalopoda</taxon>
        <taxon>Coleoidea</taxon>
        <taxon>Octopodiformes</taxon>
        <taxon>Octopoda</taxon>
        <taxon>Incirrata</taxon>
        <taxon>Octopodidae</taxon>
        <taxon>Octopus</taxon>
    </lineage>
</organism>
<keyword evidence="3" id="KW-0863">Zinc-finger</keyword>
<feature type="region of interest" description="Disordered" evidence="5">
    <location>
        <begin position="1"/>
        <end position="85"/>
    </location>
</feature>
<dbReference type="OrthoDB" id="6110130at2759"/>
<feature type="region of interest" description="Disordered" evidence="5">
    <location>
        <begin position="997"/>
        <end position="1183"/>
    </location>
</feature>
<dbReference type="PANTHER" id="PTHR24409">
    <property type="entry name" value="ZINC FINGER PROTEIN 142"/>
    <property type="match status" value="1"/>
</dbReference>
<dbReference type="InterPro" id="IPR013087">
    <property type="entry name" value="Znf_C2H2_type"/>
</dbReference>
<feature type="compositionally biased region" description="Basic and acidic residues" evidence="5">
    <location>
        <begin position="102"/>
        <end position="121"/>
    </location>
</feature>